<dbReference type="Proteomes" id="UP000814128">
    <property type="component" value="Unassembled WGS sequence"/>
</dbReference>
<comment type="caution">
    <text evidence="1">The sequence shown here is derived from an EMBL/GenBank/DDBJ whole genome shotgun (WGS) entry which is preliminary data.</text>
</comment>
<evidence type="ECO:0000313" key="1">
    <source>
        <dbReference type="EMBL" id="KAI0030813.1"/>
    </source>
</evidence>
<name>A0ACB8QGY2_9AGAM</name>
<protein>
    <submittedName>
        <fullName evidence="1">NAD(P)-binding-domain-containing protein</fullName>
    </submittedName>
</protein>
<organism evidence="1 2">
    <name type="scientific">Vararia minispora EC-137</name>
    <dbReference type="NCBI Taxonomy" id="1314806"/>
    <lineage>
        <taxon>Eukaryota</taxon>
        <taxon>Fungi</taxon>
        <taxon>Dikarya</taxon>
        <taxon>Basidiomycota</taxon>
        <taxon>Agaricomycotina</taxon>
        <taxon>Agaricomycetes</taxon>
        <taxon>Russulales</taxon>
        <taxon>Lachnocladiaceae</taxon>
        <taxon>Vararia</taxon>
    </lineage>
</organism>
<reference evidence="1" key="1">
    <citation type="submission" date="2021-02" db="EMBL/GenBank/DDBJ databases">
        <authorList>
            <consortium name="DOE Joint Genome Institute"/>
            <person name="Ahrendt S."/>
            <person name="Looney B.P."/>
            <person name="Miyauchi S."/>
            <person name="Morin E."/>
            <person name="Drula E."/>
            <person name="Courty P.E."/>
            <person name="Chicoki N."/>
            <person name="Fauchery L."/>
            <person name="Kohler A."/>
            <person name="Kuo A."/>
            <person name="Labutti K."/>
            <person name="Pangilinan J."/>
            <person name="Lipzen A."/>
            <person name="Riley R."/>
            <person name="Andreopoulos W."/>
            <person name="He G."/>
            <person name="Johnson J."/>
            <person name="Barry K.W."/>
            <person name="Grigoriev I.V."/>
            <person name="Nagy L."/>
            <person name="Hibbett D."/>
            <person name="Henrissat B."/>
            <person name="Matheny P.B."/>
            <person name="Labbe J."/>
            <person name="Martin F."/>
        </authorList>
    </citation>
    <scope>NUCLEOTIDE SEQUENCE</scope>
    <source>
        <strain evidence="1">EC-137</strain>
    </source>
</reference>
<keyword evidence="2" id="KW-1185">Reference proteome</keyword>
<sequence>MSAQTHREPEGSLLIAWQLKGKNVLIVGGGEVASGRIQHVLDAGAAITLVSPADGLHTLTKSFIESSDRITYHDREFNPSDLDGVDMVLTAIDDVVVSRDIGIRSRTLRIPVNVADDPSYCDFYFGSQIRRGPLQIMVSTNGKGPKLASLIRQRIEEAVPQGAGEAIEKVGLLRERLKERAPGVGGGIGRRRMQWMINLCTTWEMDDLARLDDEQMERMLVEGWEKNIVLSPEEVRVHGSRVRSVENN</sequence>
<reference evidence="1" key="2">
    <citation type="journal article" date="2022" name="New Phytol.">
        <title>Evolutionary transition to the ectomycorrhizal habit in the genomes of a hyperdiverse lineage of mushroom-forming fungi.</title>
        <authorList>
            <person name="Looney B."/>
            <person name="Miyauchi S."/>
            <person name="Morin E."/>
            <person name="Drula E."/>
            <person name="Courty P.E."/>
            <person name="Kohler A."/>
            <person name="Kuo A."/>
            <person name="LaButti K."/>
            <person name="Pangilinan J."/>
            <person name="Lipzen A."/>
            <person name="Riley R."/>
            <person name="Andreopoulos W."/>
            <person name="He G."/>
            <person name="Johnson J."/>
            <person name="Nolan M."/>
            <person name="Tritt A."/>
            <person name="Barry K.W."/>
            <person name="Grigoriev I.V."/>
            <person name="Nagy L.G."/>
            <person name="Hibbett D."/>
            <person name="Henrissat B."/>
            <person name="Matheny P.B."/>
            <person name="Labbe J."/>
            <person name="Martin F.M."/>
        </authorList>
    </citation>
    <scope>NUCLEOTIDE SEQUENCE</scope>
    <source>
        <strain evidence="1">EC-137</strain>
    </source>
</reference>
<dbReference type="EMBL" id="MU273604">
    <property type="protein sequence ID" value="KAI0030813.1"/>
    <property type="molecule type" value="Genomic_DNA"/>
</dbReference>
<accession>A0ACB8QGY2</accession>
<proteinExistence type="predicted"/>
<gene>
    <name evidence="1" type="ORF">K488DRAFT_53400</name>
</gene>
<evidence type="ECO:0000313" key="2">
    <source>
        <dbReference type="Proteomes" id="UP000814128"/>
    </source>
</evidence>